<dbReference type="RefSeq" id="WP_260794736.1">
    <property type="nucleotide sequence ID" value="NZ_CP093313.1"/>
</dbReference>
<evidence type="ECO:0000256" key="1">
    <source>
        <dbReference type="SAM" id="MobiDB-lite"/>
    </source>
</evidence>
<feature type="region of interest" description="Disordered" evidence="1">
    <location>
        <begin position="64"/>
        <end position="88"/>
    </location>
</feature>
<feature type="compositionally biased region" description="Basic and acidic residues" evidence="1">
    <location>
        <begin position="1"/>
        <end position="12"/>
    </location>
</feature>
<accession>A0A9J7BU00</accession>
<proteinExistence type="predicted"/>
<keyword evidence="3" id="KW-1185">Reference proteome</keyword>
<reference evidence="2" key="1">
    <citation type="submission" date="2021-04" db="EMBL/GenBank/DDBJ databases">
        <title>Phylogenetic analysis of Acidobacteriaceae.</title>
        <authorList>
            <person name="Qiu L."/>
            <person name="Zhang Q."/>
        </authorList>
    </citation>
    <scope>NUCLEOTIDE SEQUENCE</scope>
    <source>
        <strain evidence="2">DSM 25168</strain>
    </source>
</reference>
<dbReference type="EMBL" id="CP093313">
    <property type="protein sequence ID" value="UWZ85218.1"/>
    <property type="molecule type" value="Genomic_DNA"/>
</dbReference>
<dbReference type="KEGG" id="orp:MOP44_04570"/>
<name>A0A9J7BU00_9BACT</name>
<protein>
    <submittedName>
        <fullName evidence="2">Uncharacterized protein</fullName>
    </submittedName>
</protein>
<evidence type="ECO:0000313" key="3">
    <source>
        <dbReference type="Proteomes" id="UP001059380"/>
    </source>
</evidence>
<organism evidence="2 3">
    <name type="scientific">Occallatibacter riparius</name>
    <dbReference type="NCBI Taxonomy" id="1002689"/>
    <lineage>
        <taxon>Bacteria</taxon>
        <taxon>Pseudomonadati</taxon>
        <taxon>Acidobacteriota</taxon>
        <taxon>Terriglobia</taxon>
        <taxon>Terriglobales</taxon>
        <taxon>Acidobacteriaceae</taxon>
        <taxon>Occallatibacter</taxon>
    </lineage>
</organism>
<evidence type="ECO:0000313" key="2">
    <source>
        <dbReference type="EMBL" id="UWZ85218.1"/>
    </source>
</evidence>
<sequence>MTNLDRKRRMETGPDSAGQGGATQQISDTPMADFESVEELLEEGNAFEANVLYGVETARDRGMSEVTTHEVPVDDVPGEYLGNDEHPR</sequence>
<feature type="region of interest" description="Disordered" evidence="1">
    <location>
        <begin position="1"/>
        <end position="33"/>
    </location>
</feature>
<dbReference type="Proteomes" id="UP001059380">
    <property type="component" value="Chromosome"/>
</dbReference>
<dbReference type="AlphaFoldDB" id="A0A9J7BU00"/>
<gene>
    <name evidence="2" type="ORF">MOP44_04570</name>
</gene>